<evidence type="ECO:0000313" key="2">
    <source>
        <dbReference type="EMBL" id="PWG04024.1"/>
    </source>
</evidence>
<gene>
    <name evidence="2" type="ORF">DIS07_14925</name>
</gene>
<comment type="caution">
    <text evidence="2">The sequence shown here is derived from an EMBL/GenBank/DDBJ whole genome shotgun (WGS) entry which is preliminary data.</text>
</comment>
<keyword evidence="1" id="KW-0732">Signal</keyword>
<name>A0A2U2J6R7_9FLAO</name>
<evidence type="ECO:0008006" key="4">
    <source>
        <dbReference type="Google" id="ProtNLM"/>
    </source>
</evidence>
<feature type="chain" id="PRO_5015769692" description="Tissue inhibitor of metalloproteinase" evidence="1">
    <location>
        <begin position="20"/>
        <end position="191"/>
    </location>
</feature>
<proteinExistence type="predicted"/>
<evidence type="ECO:0000256" key="1">
    <source>
        <dbReference type="SAM" id="SignalP"/>
    </source>
</evidence>
<dbReference type="OrthoDB" id="1143940at2"/>
<keyword evidence="3" id="KW-1185">Reference proteome</keyword>
<dbReference type="Gene3D" id="2.40.50.120">
    <property type="match status" value="1"/>
</dbReference>
<sequence length="191" mass="22206">MKKTSLILITLLISIKASACSCEWSGNFLKIANNSELVIKGKIIEHNYHTENGKRFKDYDKYFEETLKNEFDPNYGTGESIKVEIIEIIKGKEERKIIEIFDTDGADCRASIREFKTGKTYVFATYKPRRTGIKLPNETENDYAIGSCYESTLEYLPNENKVFGMIKGKSYKRKNRKYSYEKLKCKIEKEN</sequence>
<evidence type="ECO:0000313" key="3">
    <source>
        <dbReference type="Proteomes" id="UP000245670"/>
    </source>
</evidence>
<dbReference type="AlphaFoldDB" id="A0A2U2J6R7"/>
<dbReference type="EMBL" id="QFFG01000014">
    <property type="protein sequence ID" value="PWG04024.1"/>
    <property type="molecule type" value="Genomic_DNA"/>
</dbReference>
<accession>A0A2U2J6R7</accession>
<dbReference type="InterPro" id="IPR008993">
    <property type="entry name" value="TIMP-like_OB-fold"/>
</dbReference>
<dbReference type="RefSeq" id="WP_109406069.1">
    <property type="nucleotide sequence ID" value="NZ_QFFG01000014.1"/>
</dbReference>
<dbReference type="Proteomes" id="UP000245670">
    <property type="component" value="Unassembled WGS sequence"/>
</dbReference>
<reference evidence="2 3" key="1">
    <citation type="submission" date="2018-05" db="EMBL/GenBank/DDBJ databases">
        <title>Polaribacter aquimarinus sp. nov., isolated from sediment in a sediment of sea.</title>
        <authorList>
            <person name="Lu D."/>
        </authorList>
    </citation>
    <scope>NUCLEOTIDE SEQUENCE [LARGE SCALE GENOMIC DNA]</scope>
    <source>
        <strain evidence="2 3">ZY113</strain>
    </source>
</reference>
<protein>
    <recommendedName>
        <fullName evidence="4">Tissue inhibitor of metalloproteinase</fullName>
    </recommendedName>
</protein>
<organism evidence="2 3">
    <name type="scientific">Polaribacter aquimarinus</name>
    <dbReference type="NCBI Taxonomy" id="2100726"/>
    <lineage>
        <taxon>Bacteria</taxon>
        <taxon>Pseudomonadati</taxon>
        <taxon>Bacteroidota</taxon>
        <taxon>Flavobacteriia</taxon>
        <taxon>Flavobacteriales</taxon>
        <taxon>Flavobacteriaceae</taxon>
    </lineage>
</organism>
<feature type="signal peptide" evidence="1">
    <location>
        <begin position="1"/>
        <end position="19"/>
    </location>
</feature>